<keyword evidence="9" id="KW-1185">Reference proteome</keyword>
<dbReference type="InterPro" id="IPR050121">
    <property type="entry name" value="Cytochrome_P450_monoxygenase"/>
</dbReference>
<dbReference type="InterPro" id="IPR036396">
    <property type="entry name" value="Cyt_P450_sf"/>
</dbReference>
<proteinExistence type="inferred from homology"/>
<dbReference type="SUPFAM" id="SSF48264">
    <property type="entry name" value="Cytochrome P450"/>
    <property type="match status" value="1"/>
</dbReference>
<evidence type="ECO:0000256" key="3">
    <source>
        <dbReference type="ARBA" id="ARBA00022723"/>
    </source>
</evidence>
<feature type="binding site" description="axial binding residue" evidence="6">
    <location>
        <position position="479"/>
    </location>
    <ligand>
        <name>heme</name>
        <dbReference type="ChEBI" id="CHEBI:30413"/>
    </ligand>
    <ligandPart>
        <name>Fe</name>
        <dbReference type="ChEBI" id="CHEBI:18248"/>
    </ligandPart>
</feature>
<comment type="similarity">
    <text evidence="2 7">Belongs to the cytochrome P450 family.</text>
</comment>
<dbReference type="PRINTS" id="PR00385">
    <property type="entry name" value="P450"/>
</dbReference>
<keyword evidence="3 6" id="KW-0479">Metal-binding</keyword>
<dbReference type="GO" id="GO:0005506">
    <property type="term" value="F:iron ion binding"/>
    <property type="evidence" value="ECO:0007669"/>
    <property type="project" value="InterPro"/>
</dbReference>
<sequence length="538" mass="59674">MLNGYGMKHFQALIDCDRDHGPLMRVISSCAASCRSVPHYRSGGSTAALIENLVDKLSSRLPGVTISRDIAEICLDEGLNPPLSGYVGRLFLYVGLTCSTRHIPGPWYTRFTHLRLKRAVYGPIVRLSPYEVGVSDLSAFKEIHRIGTKYLKSTWYQRLANFPKAGHDPRRKLLSGSFSRTYLVNNWESIVREKALLCVSKIKKDAMRNTADVYNWWMLLASDVSAHLAFGESFGMLETGQANQFIRVLKKLTMGAGIMVEMPLLRLLRFVPIPAVQEMFNANNYILKGAGRAVQMARSRSGENNIFAKVIEDCEKEGDGHIDDMDVRIEAMNVIIAGTDTTGVTLTYLTWAVLQRLELQAALEAESAGLKDNFTENDLINLLLLNAVIEEIHRLHGVAPSSLPRVVPPGGSTLGGKFVPEGTTVSTQAYTFHRDPSIWSDPLTFNPSRWIGTKESPAEASSADAKTAFHPFGVGARSCVGIQLAPMELRYAVAFFFRECKGVQLARSTTPESMAFENFFLIAPKSHRCEITFDDAEE</sequence>
<keyword evidence="5 6" id="KW-0408">Iron</keyword>
<dbReference type="AlphaFoldDB" id="A0A6A6IQC5"/>
<accession>A0A6A6IQC5</accession>
<keyword evidence="4 7" id="KW-0560">Oxidoreductase</keyword>
<organism evidence="8 9">
    <name type="scientific">Trematosphaeria pertusa</name>
    <dbReference type="NCBI Taxonomy" id="390896"/>
    <lineage>
        <taxon>Eukaryota</taxon>
        <taxon>Fungi</taxon>
        <taxon>Dikarya</taxon>
        <taxon>Ascomycota</taxon>
        <taxon>Pezizomycotina</taxon>
        <taxon>Dothideomycetes</taxon>
        <taxon>Pleosporomycetidae</taxon>
        <taxon>Pleosporales</taxon>
        <taxon>Massarineae</taxon>
        <taxon>Trematosphaeriaceae</taxon>
        <taxon>Trematosphaeria</taxon>
    </lineage>
</organism>
<evidence type="ECO:0000256" key="2">
    <source>
        <dbReference type="ARBA" id="ARBA00010617"/>
    </source>
</evidence>
<evidence type="ECO:0000256" key="5">
    <source>
        <dbReference type="ARBA" id="ARBA00023004"/>
    </source>
</evidence>
<reference evidence="8" key="1">
    <citation type="journal article" date="2020" name="Stud. Mycol.">
        <title>101 Dothideomycetes genomes: a test case for predicting lifestyles and emergence of pathogens.</title>
        <authorList>
            <person name="Haridas S."/>
            <person name="Albert R."/>
            <person name="Binder M."/>
            <person name="Bloem J."/>
            <person name="Labutti K."/>
            <person name="Salamov A."/>
            <person name="Andreopoulos B."/>
            <person name="Baker S."/>
            <person name="Barry K."/>
            <person name="Bills G."/>
            <person name="Bluhm B."/>
            <person name="Cannon C."/>
            <person name="Castanera R."/>
            <person name="Culley D."/>
            <person name="Daum C."/>
            <person name="Ezra D."/>
            <person name="Gonzalez J."/>
            <person name="Henrissat B."/>
            <person name="Kuo A."/>
            <person name="Liang C."/>
            <person name="Lipzen A."/>
            <person name="Lutzoni F."/>
            <person name="Magnuson J."/>
            <person name="Mondo S."/>
            <person name="Nolan M."/>
            <person name="Ohm R."/>
            <person name="Pangilinan J."/>
            <person name="Park H.-J."/>
            <person name="Ramirez L."/>
            <person name="Alfaro M."/>
            <person name="Sun H."/>
            <person name="Tritt A."/>
            <person name="Yoshinaga Y."/>
            <person name="Zwiers L.-H."/>
            <person name="Turgeon B."/>
            <person name="Goodwin S."/>
            <person name="Spatafora J."/>
            <person name="Crous P."/>
            <person name="Grigoriev I."/>
        </authorList>
    </citation>
    <scope>NUCLEOTIDE SEQUENCE</scope>
    <source>
        <strain evidence="8">CBS 122368</strain>
    </source>
</reference>
<dbReference type="PANTHER" id="PTHR24305:SF96">
    <property type="entry name" value="CYTOCHROME P450 MONOOXYGENASE STCB-RELATED"/>
    <property type="match status" value="1"/>
</dbReference>
<dbReference type="RefSeq" id="XP_033687768.1">
    <property type="nucleotide sequence ID" value="XM_033830834.1"/>
</dbReference>
<dbReference type="GeneID" id="54584164"/>
<evidence type="ECO:0000313" key="9">
    <source>
        <dbReference type="Proteomes" id="UP000800094"/>
    </source>
</evidence>
<dbReference type="Proteomes" id="UP000800094">
    <property type="component" value="Unassembled WGS sequence"/>
</dbReference>
<dbReference type="GO" id="GO:0004497">
    <property type="term" value="F:monooxygenase activity"/>
    <property type="evidence" value="ECO:0007669"/>
    <property type="project" value="UniProtKB-KW"/>
</dbReference>
<dbReference type="InterPro" id="IPR001128">
    <property type="entry name" value="Cyt_P450"/>
</dbReference>
<evidence type="ECO:0000256" key="7">
    <source>
        <dbReference type="RuleBase" id="RU000461"/>
    </source>
</evidence>
<evidence type="ECO:0000313" key="8">
    <source>
        <dbReference type="EMBL" id="KAF2252764.1"/>
    </source>
</evidence>
<dbReference type="InterPro" id="IPR017972">
    <property type="entry name" value="Cyt_P450_CS"/>
</dbReference>
<dbReference type="CDD" id="cd11059">
    <property type="entry name" value="CYP_fungal"/>
    <property type="match status" value="1"/>
</dbReference>
<dbReference type="GO" id="GO:0016705">
    <property type="term" value="F:oxidoreductase activity, acting on paired donors, with incorporation or reduction of molecular oxygen"/>
    <property type="evidence" value="ECO:0007669"/>
    <property type="project" value="InterPro"/>
</dbReference>
<dbReference type="EMBL" id="ML987191">
    <property type="protein sequence ID" value="KAF2252764.1"/>
    <property type="molecule type" value="Genomic_DNA"/>
</dbReference>
<dbReference type="PRINTS" id="PR00463">
    <property type="entry name" value="EP450I"/>
</dbReference>
<dbReference type="Pfam" id="PF00067">
    <property type="entry name" value="p450"/>
    <property type="match status" value="1"/>
</dbReference>
<evidence type="ECO:0000256" key="4">
    <source>
        <dbReference type="ARBA" id="ARBA00023002"/>
    </source>
</evidence>
<keyword evidence="7" id="KW-0503">Monooxygenase</keyword>
<evidence type="ECO:0000256" key="1">
    <source>
        <dbReference type="ARBA" id="ARBA00001971"/>
    </source>
</evidence>
<dbReference type="OrthoDB" id="1470350at2759"/>
<dbReference type="Gene3D" id="1.10.630.10">
    <property type="entry name" value="Cytochrome P450"/>
    <property type="match status" value="1"/>
</dbReference>
<evidence type="ECO:0000256" key="6">
    <source>
        <dbReference type="PIRSR" id="PIRSR602401-1"/>
    </source>
</evidence>
<dbReference type="InterPro" id="IPR002401">
    <property type="entry name" value="Cyt_P450_E_grp-I"/>
</dbReference>
<keyword evidence="6 7" id="KW-0349">Heme</keyword>
<gene>
    <name evidence="8" type="ORF">BU26DRAFT_528185</name>
</gene>
<comment type="cofactor">
    <cofactor evidence="1 6">
        <name>heme</name>
        <dbReference type="ChEBI" id="CHEBI:30413"/>
    </cofactor>
</comment>
<dbReference type="PANTHER" id="PTHR24305">
    <property type="entry name" value="CYTOCHROME P450"/>
    <property type="match status" value="1"/>
</dbReference>
<dbReference type="GO" id="GO:0020037">
    <property type="term" value="F:heme binding"/>
    <property type="evidence" value="ECO:0007669"/>
    <property type="project" value="InterPro"/>
</dbReference>
<protein>
    <submittedName>
        <fullName evidence="8">Cytochrome P450</fullName>
    </submittedName>
</protein>
<name>A0A6A6IQC5_9PLEO</name>
<dbReference type="PROSITE" id="PS00086">
    <property type="entry name" value="CYTOCHROME_P450"/>
    <property type="match status" value="1"/>
</dbReference>